<keyword evidence="1" id="KW-0732">Signal</keyword>
<evidence type="ECO:0008006" key="4">
    <source>
        <dbReference type="Google" id="ProtNLM"/>
    </source>
</evidence>
<comment type="caution">
    <text evidence="2">The sequence shown here is derived from an EMBL/GenBank/DDBJ whole genome shotgun (WGS) entry which is preliminary data.</text>
</comment>
<accession>A0ABW5EIP0</accession>
<name>A0ABW5EIP0_9GAMM</name>
<evidence type="ECO:0000256" key="1">
    <source>
        <dbReference type="SAM" id="SignalP"/>
    </source>
</evidence>
<gene>
    <name evidence="2" type="ORF">ACFSKX_18770</name>
</gene>
<dbReference type="RefSeq" id="WP_265723578.1">
    <property type="nucleotide sequence ID" value="NZ_JAPIVK010000059.1"/>
</dbReference>
<keyword evidence="3" id="KW-1185">Reference proteome</keyword>
<organism evidence="2 3">
    <name type="scientific">Microbulbifer halophilus</name>
    <dbReference type="NCBI Taxonomy" id="453963"/>
    <lineage>
        <taxon>Bacteria</taxon>
        <taxon>Pseudomonadati</taxon>
        <taxon>Pseudomonadota</taxon>
        <taxon>Gammaproteobacteria</taxon>
        <taxon>Cellvibrionales</taxon>
        <taxon>Microbulbiferaceae</taxon>
        <taxon>Microbulbifer</taxon>
    </lineage>
</organism>
<evidence type="ECO:0000313" key="2">
    <source>
        <dbReference type="EMBL" id="MFD2312465.1"/>
    </source>
</evidence>
<proteinExistence type="predicted"/>
<feature type="signal peptide" evidence="1">
    <location>
        <begin position="1"/>
        <end position="20"/>
    </location>
</feature>
<dbReference type="Proteomes" id="UP001597425">
    <property type="component" value="Unassembled WGS sequence"/>
</dbReference>
<dbReference type="EMBL" id="JBHUJD010000045">
    <property type="protein sequence ID" value="MFD2312465.1"/>
    <property type="molecule type" value="Genomic_DNA"/>
</dbReference>
<reference evidence="3" key="1">
    <citation type="journal article" date="2019" name="Int. J. Syst. Evol. Microbiol.">
        <title>The Global Catalogue of Microorganisms (GCM) 10K type strain sequencing project: providing services to taxonomists for standard genome sequencing and annotation.</title>
        <authorList>
            <consortium name="The Broad Institute Genomics Platform"/>
            <consortium name="The Broad Institute Genome Sequencing Center for Infectious Disease"/>
            <person name="Wu L."/>
            <person name="Ma J."/>
        </authorList>
    </citation>
    <scope>NUCLEOTIDE SEQUENCE [LARGE SCALE GENOMIC DNA]</scope>
    <source>
        <strain evidence="3">KCTC 12848</strain>
    </source>
</reference>
<sequence length="397" mass="43103">MTTRLLFLLIILSSATSALSAEYRAGFAAVDITPHPGDKLGLVGGGTGAVESIGDPLYIHTAVLTDGNHKVALVSVDLLVLRETDFGAIEQQLQQRGFNHVMVAATHTHGGYLADAQLDEVRREIIDSVETAGDHLQPVSIGATQIAIDEAYNRRIIRDNKVEMLWTNPDRIPNRDVDSSLGIIQLRDKDEQPFLTIFNYSAHPVVTMDLERPVVSADYPGFLRRSFEEQVGGHTMFFMGAGGDINPYHADTKPFKAAHTQARRLGQVLADGAVRATREMNGFRDEGHFRFDTISFRNPDAEVGLLLLTPGISLAGFPGEYFDALGRQLKRASPVESTFFVGMSNGDLRYVPTAADAALGGYGAEKPSFQVESTTGETHVREAVEGLKALAVPPASE</sequence>
<protein>
    <recommendedName>
        <fullName evidence="4">Neutral/alkaline non-lysosomal ceramidase N-terminal domain-containing protein</fullName>
    </recommendedName>
</protein>
<feature type="chain" id="PRO_5045222363" description="Neutral/alkaline non-lysosomal ceramidase N-terminal domain-containing protein" evidence="1">
    <location>
        <begin position="21"/>
        <end position="397"/>
    </location>
</feature>
<evidence type="ECO:0000313" key="3">
    <source>
        <dbReference type="Proteomes" id="UP001597425"/>
    </source>
</evidence>